<feature type="region of interest" description="Disordered" evidence="15">
    <location>
        <begin position="718"/>
        <end position="747"/>
    </location>
</feature>
<evidence type="ECO:0000256" key="7">
    <source>
        <dbReference type="ARBA" id="ARBA00023193"/>
    </source>
</evidence>
<evidence type="ECO:0000256" key="12">
    <source>
        <dbReference type="PIRSR" id="PIRSR000660-2"/>
    </source>
</evidence>
<dbReference type="GO" id="GO:0003725">
    <property type="term" value="F:double-stranded RNA binding"/>
    <property type="evidence" value="ECO:0007669"/>
    <property type="project" value="EnsemblFungi"/>
</dbReference>
<evidence type="ECO:0000256" key="5">
    <source>
        <dbReference type="ARBA" id="ARBA00022777"/>
    </source>
</evidence>
<dbReference type="GO" id="GO:0000049">
    <property type="term" value="F:tRNA binding"/>
    <property type="evidence" value="ECO:0007669"/>
    <property type="project" value="EnsemblFungi"/>
</dbReference>
<dbReference type="Proteomes" id="UP000001996">
    <property type="component" value="Unassembled WGS sequence"/>
</dbReference>
<dbReference type="InterPro" id="IPR000719">
    <property type="entry name" value="Prot_kinase_dom"/>
</dbReference>
<feature type="binding site" evidence="12">
    <location>
        <begin position="653"/>
        <end position="661"/>
    </location>
    <ligand>
        <name>ATP</name>
        <dbReference type="ChEBI" id="CHEBI:30616"/>
    </ligand>
</feature>
<comment type="catalytic activity">
    <reaction evidence="10">
        <text>L-seryl-[protein] + ATP = O-phospho-L-seryl-[protein] + ADP + H(+)</text>
        <dbReference type="Rhea" id="RHEA:17989"/>
        <dbReference type="Rhea" id="RHEA-COMP:9863"/>
        <dbReference type="Rhea" id="RHEA-COMP:11604"/>
        <dbReference type="ChEBI" id="CHEBI:15378"/>
        <dbReference type="ChEBI" id="CHEBI:29999"/>
        <dbReference type="ChEBI" id="CHEBI:30616"/>
        <dbReference type="ChEBI" id="CHEBI:83421"/>
        <dbReference type="ChEBI" id="CHEBI:456216"/>
        <dbReference type="EC" id="2.7.11.1"/>
    </reaction>
    <physiologicalReaction direction="left-to-right" evidence="10">
        <dbReference type="Rhea" id="RHEA:17990"/>
    </physiologicalReaction>
</comment>
<protein>
    <recommendedName>
        <fullName evidence="1">non-specific serine/threonine protein kinase</fullName>
        <ecNumber evidence="1">2.7.11.1</ecNumber>
    </recommendedName>
</protein>
<dbReference type="FunFam" id="3.30.200.20:FF:000379">
    <property type="entry name" value="eIF-2-alpha kinase GCN2"/>
    <property type="match status" value="1"/>
</dbReference>
<dbReference type="GO" id="GO:0005634">
    <property type="term" value="C:nucleus"/>
    <property type="evidence" value="ECO:0007669"/>
    <property type="project" value="TreeGrafter"/>
</dbReference>
<accession>A5E786</accession>
<dbReference type="PROSITE" id="PS50908">
    <property type="entry name" value="RWD"/>
    <property type="match status" value="1"/>
</dbReference>
<dbReference type="OrthoDB" id="341578at2759"/>
<name>A5E786_LODEL</name>
<keyword evidence="3" id="KW-0808">Transferase</keyword>
<dbReference type="InterPro" id="IPR024435">
    <property type="entry name" value="HisRS-related_dom"/>
</dbReference>
<dbReference type="GO" id="GO:0004694">
    <property type="term" value="F:eukaryotic translation initiation factor 2alpha kinase activity"/>
    <property type="evidence" value="ECO:0007669"/>
    <property type="project" value="EnsemblFungi"/>
</dbReference>
<dbReference type="GO" id="GO:0022626">
    <property type="term" value="C:cytosolic ribosome"/>
    <property type="evidence" value="ECO:0007669"/>
    <property type="project" value="EnsemblFungi"/>
</dbReference>
<dbReference type="SMART" id="SM00220">
    <property type="entry name" value="S_TKc"/>
    <property type="match status" value="1"/>
</dbReference>
<feature type="compositionally biased region" description="Low complexity" evidence="15">
    <location>
        <begin position="487"/>
        <end position="496"/>
    </location>
</feature>
<feature type="domain" description="Protein kinase" evidence="16">
    <location>
        <begin position="647"/>
        <end position="1099"/>
    </location>
</feature>
<dbReference type="PIRSF" id="PIRSF000660">
    <property type="entry name" value="Ser/Thr_PK_GCN2"/>
    <property type="match status" value="1"/>
</dbReference>
<evidence type="ECO:0000256" key="2">
    <source>
        <dbReference type="ARBA" id="ARBA00022527"/>
    </source>
</evidence>
<keyword evidence="14" id="KW-0175">Coiled coil</keyword>
<dbReference type="GO" id="GO:0043023">
    <property type="term" value="F:ribosomal large subunit binding"/>
    <property type="evidence" value="ECO:0007669"/>
    <property type="project" value="EnsemblFungi"/>
</dbReference>
<evidence type="ECO:0000256" key="6">
    <source>
        <dbReference type="ARBA" id="ARBA00022840"/>
    </source>
</evidence>
<feature type="binding site" evidence="12">
    <location>
        <position position="676"/>
    </location>
    <ligand>
        <name>ATP</name>
        <dbReference type="ChEBI" id="CHEBI:30616"/>
    </ligand>
</feature>
<feature type="domain" description="RWD" evidence="17">
    <location>
        <begin position="16"/>
        <end position="128"/>
    </location>
</feature>
<dbReference type="SUPFAM" id="SSF55681">
    <property type="entry name" value="Class II aaRS and biotin synthetases"/>
    <property type="match status" value="1"/>
</dbReference>
<dbReference type="InterPro" id="IPR050339">
    <property type="entry name" value="CC_SR_Kinase"/>
</dbReference>
<dbReference type="InterPro" id="IPR017441">
    <property type="entry name" value="Protein_kinase_ATP_BS"/>
</dbReference>
<dbReference type="Pfam" id="PF05773">
    <property type="entry name" value="RWD"/>
    <property type="match status" value="1"/>
</dbReference>
<dbReference type="InParanoid" id="A5E786"/>
<dbReference type="Gene3D" id="3.10.110.10">
    <property type="entry name" value="Ubiquitin Conjugating Enzyme"/>
    <property type="match status" value="1"/>
</dbReference>
<evidence type="ECO:0000313" key="19">
    <source>
        <dbReference type="Proteomes" id="UP000001996"/>
    </source>
</evidence>
<evidence type="ECO:0000256" key="11">
    <source>
        <dbReference type="PIRSR" id="PIRSR000660-1"/>
    </source>
</evidence>
<comment type="catalytic activity">
    <reaction evidence="9">
        <text>L-threonyl-[protein] + ATP = O-phospho-L-threonyl-[protein] + ADP + H(+)</text>
        <dbReference type="Rhea" id="RHEA:46608"/>
        <dbReference type="Rhea" id="RHEA-COMP:11060"/>
        <dbReference type="Rhea" id="RHEA-COMP:11605"/>
        <dbReference type="ChEBI" id="CHEBI:15378"/>
        <dbReference type="ChEBI" id="CHEBI:30013"/>
        <dbReference type="ChEBI" id="CHEBI:30616"/>
        <dbReference type="ChEBI" id="CHEBI:61977"/>
        <dbReference type="ChEBI" id="CHEBI:456216"/>
        <dbReference type="EC" id="2.7.11.1"/>
    </reaction>
    <physiologicalReaction direction="left-to-right" evidence="9">
        <dbReference type="Rhea" id="RHEA:46609"/>
    </physiologicalReaction>
</comment>
<feature type="compositionally biased region" description="Basic and acidic residues" evidence="15">
    <location>
        <begin position="471"/>
        <end position="486"/>
    </location>
</feature>
<dbReference type="GO" id="GO:0005524">
    <property type="term" value="F:ATP binding"/>
    <property type="evidence" value="ECO:0007669"/>
    <property type="project" value="UniProtKB-UniRule"/>
</dbReference>
<feature type="binding site" evidence="13">
    <location>
        <position position="677"/>
    </location>
    <ligand>
        <name>ATP</name>
        <dbReference type="ChEBI" id="CHEBI:30616"/>
    </ligand>
</feature>
<feature type="region of interest" description="Disordered" evidence="15">
    <location>
        <begin position="191"/>
        <end position="211"/>
    </location>
</feature>
<evidence type="ECO:0000259" key="17">
    <source>
        <dbReference type="PROSITE" id="PS50908"/>
    </source>
</evidence>
<dbReference type="InterPro" id="IPR045864">
    <property type="entry name" value="aa-tRNA-synth_II/BPL/LPL"/>
</dbReference>
<dbReference type="GO" id="GO:0071264">
    <property type="term" value="P:positive regulation of translational initiation in response to starvation"/>
    <property type="evidence" value="ECO:0007669"/>
    <property type="project" value="EnsemblFungi"/>
</dbReference>
<feature type="region of interest" description="Disordered" evidence="15">
    <location>
        <begin position="843"/>
        <end position="875"/>
    </location>
</feature>
<dbReference type="OMA" id="IKRYHIT"/>
<evidence type="ECO:0000256" key="10">
    <source>
        <dbReference type="ARBA" id="ARBA00048977"/>
    </source>
</evidence>
<feature type="region of interest" description="Disordered" evidence="15">
    <location>
        <begin position="467"/>
        <end position="496"/>
    </location>
</feature>
<organism evidence="18 19">
    <name type="scientific">Lodderomyces elongisporus (strain ATCC 11503 / CBS 2605 / JCM 1781 / NBRC 1676 / NRRL YB-4239)</name>
    <name type="common">Yeast</name>
    <name type="synonym">Saccharomyces elongisporus</name>
    <dbReference type="NCBI Taxonomy" id="379508"/>
    <lineage>
        <taxon>Eukaryota</taxon>
        <taxon>Fungi</taxon>
        <taxon>Dikarya</taxon>
        <taxon>Ascomycota</taxon>
        <taxon>Saccharomycotina</taxon>
        <taxon>Pichiomycetes</taxon>
        <taxon>Debaryomycetaceae</taxon>
        <taxon>Candida/Lodderomyces clade</taxon>
        <taxon>Lodderomyces</taxon>
    </lineage>
</organism>
<dbReference type="PANTHER" id="PTHR11042:SF160">
    <property type="entry name" value="EUKARYOTIC TRANSLATION INITIATION FACTOR 2-ALPHA KINASE 1"/>
    <property type="match status" value="1"/>
</dbReference>
<keyword evidence="7" id="KW-0652">Protein synthesis inhibitor</keyword>
<evidence type="ECO:0000313" key="18">
    <source>
        <dbReference type="EMBL" id="EDK47294.1"/>
    </source>
</evidence>
<dbReference type="GO" id="GO:0071232">
    <property type="term" value="P:cellular response to histidine"/>
    <property type="evidence" value="ECO:0007669"/>
    <property type="project" value="EnsemblFungi"/>
</dbReference>
<dbReference type="GO" id="GO:0034198">
    <property type="term" value="P:cellular response to amino acid starvation"/>
    <property type="evidence" value="ECO:0007669"/>
    <property type="project" value="EnsemblFungi"/>
</dbReference>
<dbReference type="STRING" id="379508.A5E786"/>
<dbReference type="GO" id="GO:0042803">
    <property type="term" value="F:protein homodimerization activity"/>
    <property type="evidence" value="ECO:0007669"/>
    <property type="project" value="EnsemblFungi"/>
</dbReference>
<dbReference type="SMART" id="SM00591">
    <property type="entry name" value="RWD"/>
    <property type="match status" value="1"/>
</dbReference>
<evidence type="ECO:0000256" key="3">
    <source>
        <dbReference type="ARBA" id="ARBA00022679"/>
    </source>
</evidence>
<evidence type="ECO:0000256" key="15">
    <source>
        <dbReference type="SAM" id="MobiDB-lite"/>
    </source>
</evidence>
<evidence type="ECO:0000256" key="8">
    <source>
        <dbReference type="ARBA" id="ARBA00037982"/>
    </source>
</evidence>
<dbReference type="GO" id="GO:0000077">
    <property type="term" value="P:DNA damage checkpoint signaling"/>
    <property type="evidence" value="ECO:0007669"/>
    <property type="project" value="EnsemblFungi"/>
</dbReference>
<dbReference type="VEuPathDB" id="FungiDB:LELG_05475"/>
<keyword evidence="6 12" id="KW-0067">ATP-binding</keyword>
<dbReference type="KEGG" id="lel:PVL30_005016"/>
<dbReference type="PROSITE" id="PS00108">
    <property type="entry name" value="PROTEIN_KINASE_ST"/>
    <property type="match status" value="1"/>
</dbReference>
<dbReference type="GO" id="GO:0004860">
    <property type="term" value="F:protein kinase inhibitor activity"/>
    <property type="evidence" value="ECO:0007669"/>
    <property type="project" value="EnsemblFungi"/>
</dbReference>
<dbReference type="Gene3D" id="3.30.200.20">
    <property type="entry name" value="Phosphorylase Kinase, domain 1"/>
    <property type="match status" value="1"/>
</dbReference>
<gene>
    <name evidence="18" type="ORF">LELG_05475</name>
</gene>
<dbReference type="PROSITE" id="PS00107">
    <property type="entry name" value="PROTEIN_KINASE_ATP"/>
    <property type="match status" value="1"/>
</dbReference>
<dbReference type="EMBL" id="CH981533">
    <property type="protein sequence ID" value="EDK47294.1"/>
    <property type="molecule type" value="Genomic_DNA"/>
</dbReference>
<comment type="similarity">
    <text evidence="8">Belongs to the protein kinase superfamily. Ser/Thr protein kinase family. GCN2 subfamily.</text>
</comment>
<dbReference type="GO" id="GO:0140469">
    <property type="term" value="P:GCN2-mediated signaling"/>
    <property type="evidence" value="ECO:0007669"/>
    <property type="project" value="EnsemblFungi"/>
</dbReference>
<dbReference type="PROSITE" id="PS50011">
    <property type="entry name" value="PROTEIN_KINASE_DOM"/>
    <property type="match status" value="2"/>
</dbReference>
<dbReference type="eggNOG" id="KOG1035">
    <property type="taxonomic scope" value="Eukaryota"/>
</dbReference>
<dbReference type="HOGENOM" id="CLU_001222_2_0_1"/>
<dbReference type="Gene3D" id="3.30.930.10">
    <property type="entry name" value="Bira Bifunctional Protein, Domain 2"/>
    <property type="match status" value="1"/>
</dbReference>
<dbReference type="InterPro" id="IPR016255">
    <property type="entry name" value="Gcn2"/>
</dbReference>
<evidence type="ECO:0000256" key="14">
    <source>
        <dbReference type="SAM" id="Coils"/>
    </source>
</evidence>
<dbReference type="GO" id="GO:1990611">
    <property type="term" value="P:regulation of cytoplasmic translational initiation in response to stress"/>
    <property type="evidence" value="ECO:0007669"/>
    <property type="project" value="EnsemblFungi"/>
</dbReference>
<keyword evidence="5" id="KW-0418">Kinase</keyword>
<feature type="active site" description="Proton acceptor" evidence="11">
    <location>
        <position position="941"/>
    </location>
</feature>
<dbReference type="CDD" id="cd23823">
    <property type="entry name" value="RWD_GCN2"/>
    <property type="match status" value="1"/>
</dbReference>
<sequence>MTDNSLSLDLEHRQDDEFNSIASIYSDIFIDITPKGLVWGKKPNHHFQVKLKSDSTKENPEVAITLDIEFTATYPLSPPKVKLLEPVNLLKSHQAQLKSKYECLIKEYPKEEVCFTIISELMYLLDEIQAKTGKVLSLEEEREERLRQEREALQMREAKLAKEEEKATYRRNVELNEQIRQMKDDYLEEGIEFDNNNNNNNNNEQELGRSAPLPDDVQNYFLFEKDLADTLPVNGGRFKFRAISGFIKYNKTTFFSSIGKQYIVKPFVSSEVQAKADRMGLELSYLLTDIHLQEEYWFSESGKREIQDLERELQSCLHINDSHLLKLVGFQIDKLQGWRIRLLNEYSFVARTVSDVISSTKSESHVDWALARNWLIQIIPALEHLHNLGLTHKLINPLNVLLFEDENYTISEHSAAGPAGGFDATSKGYTKEVKLAHPLYGARLHKMKSKFVTTNINNNYNLSQLWMPPEVRGDNKTNDKGNEKDGNNNNNNNSSYSNKSDVWDLGILFARIMLGTNVFDQPQLTPENVSRIIPQCNALQNEKQNRYKDAVGDLLSRMLQFKPAKRPTPVELNALTFLRDGPAINLNRPALHTGLLSDMKLASISISSSASNTSRFFNNEPDANNSKRSLSSNKVDHTLTSRYARDFEEIGRLGKGGFGDVVKVRNKMEGTYYAIKKIKHKANKLDSILNEVLSLARLNHQYIVRYYGTWVEEAQDDSDATESSVTSQTTESNAIDQSSDTDDLHFGFGNNKLPPSLRLTRTDSFQVDFMSRSFDPKVDFDDQLSTEDDDSDSDSDDDDTDGDGDGAIDNYHVDEQSEDAFEFAQSTDDGELDLNTDKNEWSSSMEVLRETNKHKQQQRQRQRQKQKQSQHLQQVPAIRGGVVESTKQSILYIQMEFCENNTLLNLIEQGLPNNPTEYWRLFRQLLEAVSYIHKEGFIHRDLKPMNIFIDKSNNVKVGDFGLAKNSQSLLAASALRNLPLSGSNNNSATMTPTIYNDRGVIKAGDLSTIVGTVLYTAPEVASGSYDEKVDMFSLGVIFFEMCYSLSTGMERVTTLKRCRELIFPSTWKSTQEKKVVKALLNANPKARPSASALLQSGWLPVEHQDQVIKEALKSLADPASPWQQQVRETLFKQPYLLAKDILYDNNSFQEHESANDYLLFNKLLKDLADIFHTHGAVENLNINVVLPKTPLQPADQVYEVLDKSGSVVTLPFDLTIPVARFLSKNDVVIPKFYRHEFVYRSNLTKGLGGMPQKFSAMSFNIVTDTPEDIVFNDAECLKVVDEVLSLVSYIPTRRIILINHYDILDSVISFAFDNVKLNEGALASVLGTLSQLEIDKSAKEVRRILRDQVSVPHTVVEDLLENFNFTCPLHEARHKLQKLMIDSPHLYKLERAFAYITKILGVLNQFGVQSQVLINPLSNYDNSFYQHGIMFQGLFQADGFKRPNRIITGGRFDCLIQSFVDNSMAHYSDLKFKSTHGVGFTLTTSFLLKWTRSILSRRSSKSSVLSGGGNIGYNVGNNGSGIGSGGASGGVGNSSSGGGNGNINCAGGSRCDVIIASTDLENISKIGYELAGRLWTRKFSVDILPKAAPQDELIHQALDAGAQLIVLIRAGEIHKKSKKGSSYKPLRVKNLCTGKETNWDNYDDVVQHLHEEIHGDQFDEESSVNKQDDDFDDVGNLPEDQVTIDINQKVIVVNNEAPRGRKNKRDKWEVEGKGRSAGTKTVQSLANGPVLVFDIRDETLDMIGITSINQQEEWIRKVVYSTNNLPKSFALNIYNTLVKEAAKGSRWCILVASRTQHSTIVDLQR</sequence>
<dbReference type="InterPro" id="IPR008271">
    <property type="entry name" value="Ser/Thr_kinase_AS"/>
</dbReference>
<dbReference type="PANTHER" id="PTHR11042">
    <property type="entry name" value="EUKARYOTIC TRANSLATION INITIATION FACTOR 2-ALPHA KINASE EIF2-ALPHA KINASE -RELATED"/>
    <property type="match status" value="1"/>
</dbReference>
<dbReference type="SUPFAM" id="SSF54495">
    <property type="entry name" value="UBC-like"/>
    <property type="match status" value="1"/>
</dbReference>
<dbReference type="GeneID" id="5230425"/>
<evidence type="ECO:0000256" key="9">
    <source>
        <dbReference type="ARBA" id="ARBA00048659"/>
    </source>
</evidence>
<dbReference type="Pfam" id="PF13393">
    <property type="entry name" value="tRNA-synt_His"/>
    <property type="match status" value="1"/>
</dbReference>
<feature type="domain" description="Protein kinase" evidence="16">
    <location>
        <begin position="238"/>
        <end position="578"/>
    </location>
</feature>
<dbReference type="GO" id="GO:0015935">
    <property type="term" value="C:small ribosomal subunit"/>
    <property type="evidence" value="ECO:0007669"/>
    <property type="project" value="EnsemblFungi"/>
</dbReference>
<reference evidence="18 19" key="1">
    <citation type="journal article" date="2009" name="Nature">
        <title>Evolution of pathogenicity and sexual reproduction in eight Candida genomes.</title>
        <authorList>
            <person name="Butler G."/>
            <person name="Rasmussen M.D."/>
            <person name="Lin M.F."/>
            <person name="Santos M.A."/>
            <person name="Sakthikumar S."/>
            <person name="Munro C.A."/>
            <person name="Rheinbay E."/>
            <person name="Grabherr M."/>
            <person name="Forche A."/>
            <person name="Reedy J.L."/>
            <person name="Agrafioti I."/>
            <person name="Arnaud M.B."/>
            <person name="Bates S."/>
            <person name="Brown A.J."/>
            <person name="Brunke S."/>
            <person name="Costanzo M.C."/>
            <person name="Fitzpatrick D.A."/>
            <person name="de Groot P.W."/>
            <person name="Harris D."/>
            <person name="Hoyer L.L."/>
            <person name="Hube B."/>
            <person name="Klis F.M."/>
            <person name="Kodira C."/>
            <person name="Lennard N."/>
            <person name="Logue M.E."/>
            <person name="Martin R."/>
            <person name="Neiman A.M."/>
            <person name="Nikolaou E."/>
            <person name="Quail M.A."/>
            <person name="Quinn J."/>
            <person name="Santos M.C."/>
            <person name="Schmitzberger F.F."/>
            <person name="Sherlock G."/>
            <person name="Shah P."/>
            <person name="Silverstein K.A."/>
            <person name="Skrzypek M.S."/>
            <person name="Soll D."/>
            <person name="Staggs R."/>
            <person name="Stansfield I."/>
            <person name="Stumpf M.P."/>
            <person name="Sudbery P.E."/>
            <person name="Srikantha T."/>
            <person name="Zeng Q."/>
            <person name="Berman J."/>
            <person name="Berriman M."/>
            <person name="Heitman J."/>
            <person name="Gow N.A."/>
            <person name="Lorenz M.C."/>
            <person name="Birren B.W."/>
            <person name="Kellis M."/>
            <person name="Cuomo C.A."/>
        </authorList>
    </citation>
    <scope>NUCLEOTIDE SEQUENCE [LARGE SCALE GENOMIC DNA]</scope>
    <source>
        <strain evidence="19">ATCC 11503 / BCRC 21390 / CBS 2605 / JCM 1781 / NBRC 1676 / NRRL YB-4239</strain>
    </source>
</reference>
<dbReference type="InterPro" id="IPR041715">
    <property type="entry name" value="HisRS-like_core"/>
</dbReference>
<dbReference type="GO" id="GO:0015934">
    <property type="term" value="C:large ribosomal subunit"/>
    <property type="evidence" value="ECO:0007669"/>
    <property type="project" value="EnsemblFungi"/>
</dbReference>
<dbReference type="GO" id="GO:0030447">
    <property type="term" value="P:filamentous growth"/>
    <property type="evidence" value="ECO:0007669"/>
    <property type="project" value="UniProtKB-ARBA"/>
</dbReference>
<dbReference type="InterPro" id="IPR006575">
    <property type="entry name" value="RWD_dom"/>
</dbReference>
<feature type="compositionally biased region" description="Low complexity" evidence="15">
    <location>
        <begin position="721"/>
        <end position="732"/>
    </location>
</feature>
<proteinExistence type="inferred from homology"/>
<dbReference type="GO" id="GO:0031369">
    <property type="term" value="F:translation initiation factor binding"/>
    <property type="evidence" value="ECO:0007669"/>
    <property type="project" value="EnsemblFungi"/>
</dbReference>
<feature type="coiled-coil region" evidence="14">
    <location>
        <begin position="136"/>
        <end position="166"/>
    </location>
</feature>
<dbReference type="InterPro" id="IPR011009">
    <property type="entry name" value="Kinase-like_dom_sf"/>
</dbReference>
<dbReference type="FunCoup" id="A5E786">
    <property type="interactions" value="820"/>
</dbReference>
<evidence type="ECO:0000256" key="1">
    <source>
        <dbReference type="ARBA" id="ARBA00012513"/>
    </source>
</evidence>
<keyword evidence="19" id="KW-1185">Reference proteome</keyword>
<dbReference type="EC" id="2.7.11.1" evidence="1"/>
<dbReference type="Pfam" id="PF12745">
    <property type="entry name" value="HGTP_anticodon2"/>
    <property type="match status" value="1"/>
</dbReference>
<dbReference type="GO" id="GO:1903833">
    <property type="term" value="P:positive regulation of cellular response to amino acid starvation"/>
    <property type="evidence" value="ECO:0007669"/>
    <property type="project" value="EnsemblFungi"/>
</dbReference>
<evidence type="ECO:0000256" key="4">
    <source>
        <dbReference type="ARBA" id="ARBA00022741"/>
    </source>
</evidence>
<dbReference type="Pfam" id="PF00069">
    <property type="entry name" value="Pkinase"/>
    <property type="match status" value="3"/>
</dbReference>
<keyword evidence="2" id="KW-0723">Serine/threonine-protein kinase</keyword>
<evidence type="ECO:0000256" key="13">
    <source>
        <dbReference type="PROSITE-ProRule" id="PRU10141"/>
    </source>
</evidence>
<feature type="compositionally biased region" description="Acidic residues" evidence="15">
    <location>
        <begin position="781"/>
        <end position="806"/>
    </location>
</feature>
<dbReference type="SUPFAM" id="SSF56112">
    <property type="entry name" value="Protein kinase-like (PK-like)"/>
    <property type="match status" value="2"/>
</dbReference>
<dbReference type="InterPro" id="IPR016135">
    <property type="entry name" value="UBQ-conjugating_enzyme/RWD"/>
</dbReference>
<keyword evidence="4 12" id="KW-0547">Nucleotide-binding</keyword>
<evidence type="ECO:0000259" key="16">
    <source>
        <dbReference type="PROSITE" id="PS50011"/>
    </source>
</evidence>
<dbReference type="Gene3D" id="1.10.510.10">
    <property type="entry name" value="Transferase(Phosphotransferase) domain 1"/>
    <property type="match status" value="2"/>
</dbReference>
<feature type="compositionally biased region" description="Basic residues" evidence="15">
    <location>
        <begin position="854"/>
        <end position="868"/>
    </location>
</feature>
<feature type="region of interest" description="Disordered" evidence="15">
    <location>
        <begin position="776"/>
        <end position="810"/>
    </location>
</feature>